<keyword evidence="3" id="KW-1185">Reference proteome</keyword>
<gene>
    <name evidence="2" type="ORF">CERZMDRAFT_70363</name>
</gene>
<evidence type="ECO:0000313" key="2">
    <source>
        <dbReference type="EMBL" id="KAF2209000.1"/>
    </source>
</evidence>
<dbReference type="AlphaFoldDB" id="A0A6A6F6U8"/>
<dbReference type="PANTHER" id="PTHR13847">
    <property type="entry name" value="SARCOSINE DEHYDROGENASE-RELATED"/>
    <property type="match status" value="1"/>
</dbReference>
<dbReference type="GO" id="GO:0005737">
    <property type="term" value="C:cytoplasm"/>
    <property type="evidence" value="ECO:0007669"/>
    <property type="project" value="TreeGrafter"/>
</dbReference>
<dbReference type="Pfam" id="PF01266">
    <property type="entry name" value="DAO"/>
    <property type="match status" value="1"/>
</dbReference>
<dbReference type="PANTHER" id="PTHR13847:SF213">
    <property type="entry name" value="DEPENDENT OXIDOREDUCTASE, PUTATIVE-RELATED"/>
    <property type="match status" value="1"/>
</dbReference>
<dbReference type="InterPro" id="IPR006076">
    <property type="entry name" value="FAD-dep_OxRdtase"/>
</dbReference>
<organism evidence="2 3">
    <name type="scientific">Cercospora zeae-maydis SCOH1-5</name>
    <dbReference type="NCBI Taxonomy" id="717836"/>
    <lineage>
        <taxon>Eukaryota</taxon>
        <taxon>Fungi</taxon>
        <taxon>Dikarya</taxon>
        <taxon>Ascomycota</taxon>
        <taxon>Pezizomycotina</taxon>
        <taxon>Dothideomycetes</taxon>
        <taxon>Dothideomycetidae</taxon>
        <taxon>Mycosphaerellales</taxon>
        <taxon>Mycosphaerellaceae</taxon>
        <taxon>Cercospora</taxon>
    </lineage>
</organism>
<protein>
    <recommendedName>
        <fullName evidence="1">FAD dependent oxidoreductase domain-containing protein</fullName>
    </recommendedName>
</protein>
<dbReference type="SUPFAM" id="SSF51905">
    <property type="entry name" value="FAD/NAD(P)-binding domain"/>
    <property type="match status" value="1"/>
</dbReference>
<evidence type="ECO:0000313" key="3">
    <source>
        <dbReference type="Proteomes" id="UP000799539"/>
    </source>
</evidence>
<reference evidence="2" key="1">
    <citation type="journal article" date="2020" name="Stud. Mycol.">
        <title>101 Dothideomycetes genomes: a test case for predicting lifestyles and emergence of pathogens.</title>
        <authorList>
            <person name="Haridas S."/>
            <person name="Albert R."/>
            <person name="Binder M."/>
            <person name="Bloem J."/>
            <person name="Labutti K."/>
            <person name="Salamov A."/>
            <person name="Andreopoulos B."/>
            <person name="Baker S."/>
            <person name="Barry K."/>
            <person name="Bills G."/>
            <person name="Bluhm B."/>
            <person name="Cannon C."/>
            <person name="Castanera R."/>
            <person name="Culley D."/>
            <person name="Daum C."/>
            <person name="Ezra D."/>
            <person name="Gonzalez J."/>
            <person name="Henrissat B."/>
            <person name="Kuo A."/>
            <person name="Liang C."/>
            <person name="Lipzen A."/>
            <person name="Lutzoni F."/>
            <person name="Magnuson J."/>
            <person name="Mondo S."/>
            <person name="Nolan M."/>
            <person name="Ohm R."/>
            <person name="Pangilinan J."/>
            <person name="Park H.-J."/>
            <person name="Ramirez L."/>
            <person name="Alfaro M."/>
            <person name="Sun H."/>
            <person name="Tritt A."/>
            <person name="Yoshinaga Y."/>
            <person name="Zwiers L.-H."/>
            <person name="Turgeon B."/>
            <person name="Goodwin S."/>
            <person name="Spatafora J."/>
            <person name="Crous P."/>
            <person name="Grigoriev I."/>
        </authorList>
    </citation>
    <scope>NUCLEOTIDE SEQUENCE</scope>
    <source>
        <strain evidence="2">SCOH1-5</strain>
    </source>
</reference>
<dbReference type="InterPro" id="IPR036188">
    <property type="entry name" value="FAD/NAD-bd_sf"/>
</dbReference>
<proteinExistence type="predicted"/>
<dbReference type="EMBL" id="ML992689">
    <property type="protein sequence ID" value="KAF2209000.1"/>
    <property type="molecule type" value="Genomic_DNA"/>
</dbReference>
<sequence>MTKVPASVIAQLIQDAHQDPQIPRPNPTESFWQLPASRLSHHQSPTLPTKTTYAIIGSGITGCSIAQNLLSALPPDSPSHLTVLEARTLCSGATGRNGGHLVSPFPESFSTFEKYAGKEATTKISRFANRTLESMFRLSEEGDEDLKRAAEVRRLRCVCAYYDERVFEETKQSIARYEECLPEERGDAEIFGKEEAREKWNFKDAVGAIVNRAGAFWPYRLITGLFERMLEKYPDRLALETNTAVTAVEYDASADKEYPYSIQTNRGVIRATKVIYSCNGYTGHLLPKMRGKIWPLRGTMSVQAAGPDFPNEGQTKSWSTFDQPRYDAQTGHFSFGMYYITQNAATGDIFIGGEKVEPSDLLASDDSVTSSTAQDALVKVLPKIFDKGWPEGQAPEVKKVWSGIMGFTPDAVPWVGEIPDSITGRPAGGEYIAAGFNGYGMPLCWGCGEAVAKMLVGKKDEVMDWLPEKFLISNARLKSPYTMTEAGIYTMLMQEPSLVETARIGLKSIASRVSGKILG</sequence>
<name>A0A6A6F6U8_9PEZI</name>
<dbReference type="Proteomes" id="UP000799539">
    <property type="component" value="Unassembled WGS sequence"/>
</dbReference>
<dbReference type="Gene3D" id="3.30.9.10">
    <property type="entry name" value="D-Amino Acid Oxidase, subunit A, domain 2"/>
    <property type="match status" value="1"/>
</dbReference>
<dbReference type="OrthoDB" id="429143at2759"/>
<evidence type="ECO:0000259" key="1">
    <source>
        <dbReference type="Pfam" id="PF01266"/>
    </source>
</evidence>
<accession>A0A6A6F6U8</accession>
<feature type="domain" description="FAD dependent oxidoreductase" evidence="1">
    <location>
        <begin position="53"/>
        <end position="454"/>
    </location>
</feature>
<dbReference type="Gene3D" id="3.50.50.60">
    <property type="entry name" value="FAD/NAD(P)-binding domain"/>
    <property type="match status" value="1"/>
</dbReference>